<sequence>MQRDRRILSIDGSGFRALTQLGLLEYLMDQVNKGHPPGVADKCPADVFDLICGTAAGGLLAILLGRLGMSCEDARKTYLELERKLFTKGTQKSDGTWDVLRTSTAKFGTKDFQDELKRVVEERLGEEDALMLSDKPTKNQQKSCRTLVTVMRSDRLTGADKLTDAEKNKAYADGDNDALRIRSYKLPVRPGDQSDSSVAPAPTWTVWQAAIGTTACPTMFSPVDMISENPSSSGLFQAASGSGFANPSMIAYVEALDLFGTRSDPPPLTLVSLGMGIRNRHDYETSNDAIDQRHVINQQAWKLREGILGDSKGSKGDAKINEDRVKAFLRQTQLVAVATQIKHLRVSALIQRSGSSQRYFRFDPSRDNRDFVIVDFAQQQLVEGMVTSCTRTQDAGLRKSWTDATRQIRGTWAWQWVELRNHTNGCEDNRVNELTETGQTESTSAALDEIALDMVDKCHRWETRSQNTSKEHITCFTIILDEDKKWSSEMFTGRVDPEYLPPPDFRSLKRSRLYVRVLLEDTDMRFYSQRASRNFTDTAEPDSDGSDPQSPVEAIRRWNLPGVTGFNSAGWSTRSGVDLNDLFRDYQRFHYPHEGTWVKVKKVVN</sequence>
<dbReference type="AlphaFoldDB" id="A0A9P5TXQ6"/>
<comment type="caution">
    <text evidence="4">Lacks conserved residue(s) required for the propagation of feature annotation.</text>
</comment>
<comment type="caution">
    <text evidence="7">The sequence shown here is derived from an EMBL/GenBank/DDBJ whole genome shotgun (WGS) entry which is preliminary data.</text>
</comment>
<evidence type="ECO:0000256" key="2">
    <source>
        <dbReference type="ARBA" id="ARBA00022963"/>
    </source>
</evidence>
<evidence type="ECO:0000256" key="3">
    <source>
        <dbReference type="ARBA" id="ARBA00023098"/>
    </source>
</evidence>
<keyword evidence="2" id="KW-0442">Lipid degradation</keyword>
<gene>
    <name evidence="7" type="ORF">BDP27DRAFT_1408240</name>
</gene>
<keyword evidence="1 7" id="KW-0378">Hydrolase</keyword>
<feature type="domain" description="PNPLA" evidence="6">
    <location>
        <begin position="8"/>
        <end position="252"/>
    </location>
</feature>
<dbReference type="Gene3D" id="3.40.1090.10">
    <property type="entry name" value="Cytosolic phospholipase A2 catalytic domain"/>
    <property type="match status" value="1"/>
</dbReference>
<dbReference type="GO" id="GO:0019369">
    <property type="term" value="P:arachidonate metabolic process"/>
    <property type="evidence" value="ECO:0007669"/>
    <property type="project" value="TreeGrafter"/>
</dbReference>
<protein>
    <submittedName>
        <fullName evidence="7">Acyl transferase/acyl hydrolase/lysophospholipase</fullName>
    </submittedName>
</protein>
<dbReference type="GO" id="GO:0046486">
    <property type="term" value="P:glycerolipid metabolic process"/>
    <property type="evidence" value="ECO:0007669"/>
    <property type="project" value="UniProtKB-ARBA"/>
</dbReference>
<dbReference type="GO" id="GO:0047499">
    <property type="term" value="F:calcium-independent phospholipase A2 activity"/>
    <property type="evidence" value="ECO:0007669"/>
    <property type="project" value="TreeGrafter"/>
</dbReference>
<reference evidence="7" key="1">
    <citation type="submission" date="2020-11" db="EMBL/GenBank/DDBJ databases">
        <authorList>
            <consortium name="DOE Joint Genome Institute"/>
            <person name="Ahrendt S."/>
            <person name="Riley R."/>
            <person name="Andreopoulos W."/>
            <person name="Labutti K."/>
            <person name="Pangilinan J."/>
            <person name="Ruiz-Duenas F.J."/>
            <person name="Barrasa J.M."/>
            <person name="Sanchez-Garcia M."/>
            <person name="Camarero S."/>
            <person name="Miyauchi S."/>
            <person name="Serrano A."/>
            <person name="Linde D."/>
            <person name="Babiker R."/>
            <person name="Drula E."/>
            <person name="Ayuso-Fernandez I."/>
            <person name="Pacheco R."/>
            <person name="Padilla G."/>
            <person name="Ferreira P."/>
            <person name="Barriuso J."/>
            <person name="Kellner H."/>
            <person name="Castanera R."/>
            <person name="Alfaro M."/>
            <person name="Ramirez L."/>
            <person name="Pisabarro A.G."/>
            <person name="Kuo A."/>
            <person name="Tritt A."/>
            <person name="Lipzen A."/>
            <person name="He G."/>
            <person name="Yan M."/>
            <person name="Ng V."/>
            <person name="Cullen D."/>
            <person name="Martin F."/>
            <person name="Rosso M.-N."/>
            <person name="Henrissat B."/>
            <person name="Hibbett D."/>
            <person name="Martinez A.T."/>
            <person name="Grigoriev I.V."/>
        </authorList>
    </citation>
    <scope>NUCLEOTIDE SEQUENCE</scope>
    <source>
        <strain evidence="7">AH 40177</strain>
    </source>
</reference>
<evidence type="ECO:0000256" key="5">
    <source>
        <dbReference type="SAM" id="MobiDB-lite"/>
    </source>
</evidence>
<dbReference type="GO" id="GO:0016042">
    <property type="term" value="P:lipid catabolic process"/>
    <property type="evidence" value="ECO:0007669"/>
    <property type="project" value="UniProtKB-KW"/>
</dbReference>
<feature type="region of interest" description="Disordered" evidence="5">
    <location>
        <begin position="532"/>
        <end position="552"/>
    </location>
</feature>
<keyword evidence="3" id="KW-0443">Lipid metabolism</keyword>
<evidence type="ECO:0000313" key="7">
    <source>
        <dbReference type="EMBL" id="KAF9058502.1"/>
    </source>
</evidence>
<dbReference type="PANTHER" id="PTHR24185:SF1">
    <property type="entry name" value="CALCIUM-INDEPENDENT PHOSPHOLIPASE A2-GAMMA"/>
    <property type="match status" value="1"/>
</dbReference>
<proteinExistence type="predicted"/>
<dbReference type="OrthoDB" id="630895at2759"/>
<accession>A0A9P5TXQ6</accession>
<dbReference type="GO" id="GO:0016740">
    <property type="term" value="F:transferase activity"/>
    <property type="evidence" value="ECO:0007669"/>
    <property type="project" value="UniProtKB-KW"/>
</dbReference>
<dbReference type="Pfam" id="PF01734">
    <property type="entry name" value="Patatin"/>
    <property type="match status" value="1"/>
</dbReference>
<dbReference type="InterPro" id="IPR016035">
    <property type="entry name" value="Acyl_Trfase/lysoPLipase"/>
</dbReference>
<keyword evidence="8" id="KW-1185">Reference proteome</keyword>
<evidence type="ECO:0000259" key="6">
    <source>
        <dbReference type="PROSITE" id="PS51635"/>
    </source>
</evidence>
<keyword evidence="7" id="KW-0808">Transferase</keyword>
<dbReference type="GO" id="GO:0016020">
    <property type="term" value="C:membrane"/>
    <property type="evidence" value="ECO:0007669"/>
    <property type="project" value="TreeGrafter"/>
</dbReference>
<dbReference type="InterPro" id="IPR002641">
    <property type="entry name" value="PNPLA_dom"/>
</dbReference>
<dbReference type="SUPFAM" id="SSF52151">
    <property type="entry name" value="FabD/lysophospholipase-like"/>
    <property type="match status" value="1"/>
</dbReference>
<evidence type="ECO:0000256" key="4">
    <source>
        <dbReference type="PROSITE-ProRule" id="PRU01161"/>
    </source>
</evidence>
<name>A0A9P5TXQ6_9AGAR</name>
<evidence type="ECO:0000256" key="1">
    <source>
        <dbReference type="ARBA" id="ARBA00022801"/>
    </source>
</evidence>
<evidence type="ECO:0000313" key="8">
    <source>
        <dbReference type="Proteomes" id="UP000772434"/>
    </source>
</evidence>
<dbReference type="PROSITE" id="PS51635">
    <property type="entry name" value="PNPLA"/>
    <property type="match status" value="1"/>
</dbReference>
<dbReference type="PANTHER" id="PTHR24185">
    <property type="entry name" value="CALCIUM-INDEPENDENT PHOSPHOLIPASE A2-GAMMA"/>
    <property type="match status" value="1"/>
</dbReference>
<dbReference type="EMBL" id="JADNRY010000372">
    <property type="protein sequence ID" value="KAF9058502.1"/>
    <property type="molecule type" value="Genomic_DNA"/>
</dbReference>
<dbReference type="Proteomes" id="UP000772434">
    <property type="component" value="Unassembled WGS sequence"/>
</dbReference>
<organism evidence="7 8">
    <name type="scientific">Rhodocollybia butyracea</name>
    <dbReference type="NCBI Taxonomy" id="206335"/>
    <lineage>
        <taxon>Eukaryota</taxon>
        <taxon>Fungi</taxon>
        <taxon>Dikarya</taxon>
        <taxon>Basidiomycota</taxon>
        <taxon>Agaricomycotina</taxon>
        <taxon>Agaricomycetes</taxon>
        <taxon>Agaricomycetidae</taxon>
        <taxon>Agaricales</taxon>
        <taxon>Marasmiineae</taxon>
        <taxon>Omphalotaceae</taxon>
        <taxon>Rhodocollybia</taxon>
    </lineage>
</organism>